<sequence>MASTWTFSSHAFEFRMPEDTRAAGGGATFAGGRFLLLGTVPGHFPDGALRGVAGVPGCRAAPHR</sequence>
<evidence type="ECO:0000313" key="2">
    <source>
        <dbReference type="Proteomes" id="UP000310108"/>
    </source>
</evidence>
<accession>A0A4V6DG20</accession>
<gene>
    <name evidence="1" type="ORF">CTA1_9475</name>
</gene>
<dbReference type="Proteomes" id="UP000310108">
    <property type="component" value="Unassembled WGS sequence"/>
</dbReference>
<keyword evidence="2" id="KW-1185">Reference proteome</keyword>
<dbReference type="EMBL" id="PJEX01000338">
    <property type="protein sequence ID" value="TKW51056.1"/>
    <property type="molecule type" value="Genomic_DNA"/>
</dbReference>
<proteinExistence type="predicted"/>
<evidence type="ECO:0000313" key="1">
    <source>
        <dbReference type="EMBL" id="TKW51056.1"/>
    </source>
</evidence>
<organism evidence="1 2">
    <name type="scientific">Colletotrichum tanaceti</name>
    <dbReference type="NCBI Taxonomy" id="1306861"/>
    <lineage>
        <taxon>Eukaryota</taxon>
        <taxon>Fungi</taxon>
        <taxon>Dikarya</taxon>
        <taxon>Ascomycota</taxon>
        <taxon>Pezizomycotina</taxon>
        <taxon>Sordariomycetes</taxon>
        <taxon>Hypocreomycetidae</taxon>
        <taxon>Glomerellales</taxon>
        <taxon>Glomerellaceae</taxon>
        <taxon>Colletotrichum</taxon>
        <taxon>Colletotrichum destructivum species complex</taxon>
    </lineage>
</organism>
<protein>
    <submittedName>
        <fullName evidence="1">Uncharacterized protein</fullName>
    </submittedName>
</protein>
<comment type="caution">
    <text evidence="1">The sequence shown here is derived from an EMBL/GenBank/DDBJ whole genome shotgun (WGS) entry which is preliminary data.</text>
</comment>
<name>A0A4V6DG20_9PEZI</name>
<dbReference type="AlphaFoldDB" id="A0A4V6DG20"/>
<reference evidence="1 2" key="1">
    <citation type="journal article" date="2019" name="PLoS ONE">
        <title>Comparative genome analysis indicates high evolutionary potential of pathogenicity genes in Colletotrichum tanaceti.</title>
        <authorList>
            <person name="Lelwala R.V."/>
            <person name="Korhonen P.K."/>
            <person name="Young N.D."/>
            <person name="Scott J.B."/>
            <person name="Ades P.A."/>
            <person name="Gasser R.B."/>
            <person name="Taylor P.W.J."/>
        </authorList>
    </citation>
    <scope>NUCLEOTIDE SEQUENCE [LARGE SCALE GENOMIC DNA]</scope>
    <source>
        <strain evidence="1">BRIP57314</strain>
    </source>
</reference>